<reference key="1">
    <citation type="journal article" date="1995" name="Gen. Comp. Endocrinol.">
        <title>A peptide from the caudal neurosecretory system of the dogfish Scyliorhinus canicula that is structurally related to urotensin I.</title>
        <authorList>
            <person name="Waugh D."/>
            <person name="Anderson G."/>
            <person name="Armour K.J."/>
            <person name="Balment R.J."/>
            <person name="Hazon N."/>
            <person name="Conlon J.M."/>
        </authorList>
    </citation>
    <scope>PROTEIN SEQUENCE</scope>
</reference>
<name>Q9PRN6_SCYCA</name>
<dbReference type="AlphaFoldDB" id="Q9PRN6"/>
<keyword id="KW-0903">Direct protein sequencing</keyword>
<protein>
    <submittedName>
        <fullName>Urotensin I homolog</fullName>
    </submittedName>
</protein>
<accession>Q9PRN6</accession>
<organism>
    <name type="scientific">Scyliorhinus canicula</name>
    <name type="common">Small-spotted catshark</name>
    <name type="synonym">Squalus canicula</name>
    <dbReference type="NCBI Taxonomy" id="7830"/>
    <lineage>
        <taxon>Eukaryota</taxon>
        <taxon>Metazoa</taxon>
        <taxon>Chordata</taxon>
        <taxon>Craniata</taxon>
        <taxon>Vertebrata</taxon>
        <taxon>Chondrichthyes</taxon>
        <taxon>Elasmobranchii</taxon>
        <taxon>Galeomorphii</taxon>
        <taxon>Galeoidea</taxon>
        <taxon>Carcharhiniformes</taxon>
        <taxon>Scyliorhinidae</taxon>
        <taxon>Scyliorhinus</taxon>
    </lineage>
</organism>
<sequence>PAETPNSLDLTFNRRIMDTI</sequence>
<proteinExistence type="evidence at protein level"/>